<dbReference type="PANTHER" id="PTHR43078:SF6">
    <property type="entry name" value="UDP-GLUCURONIC ACID DECARBOXYLASE 1"/>
    <property type="match status" value="1"/>
</dbReference>
<evidence type="ECO:0000313" key="19">
    <source>
        <dbReference type="EMBL" id="PRP82235.1"/>
    </source>
</evidence>
<reference evidence="19 20" key="1">
    <citation type="journal article" date="2018" name="Genome Biol. Evol.">
        <title>Multiple Roots of Fruiting Body Formation in Amoebozoa.</title>
        <authorList>
            <person name="Hillmann F."/>
            <person name="Forbes G."/>
            <person name="Novohradska S."/>
            <person name="Ferling I."/>
            <person name="Riege K."/>
            <person name="Groth M."/>
            <person name="Westermann M."/>
            <person name="Marz M."/>
            <person name="Spaller T."/>
            <person name="Winckler T."/>
            <person name="Schaap P."/>
            <person name="Glockner G."/>
        </authorList>
    </citation>
    <scope>NUCLEOTIDE SEQUENCE [LARGE SCALE GENOMIC DNA]</scope>
    <source>
        <strain evidence="19 20">Jena</strain>
    </source>
</reference>
<organism evidence="19 20">
    <name type="scientific">Planoprotostelium fungivorum</name>
    <dbReference type="NCBI Taxonomy" id="1890364"/>
    <lineage>
        <taxon>Eukaryota</taxon>
        <taxon>Amoebozoa</taxon>
        <taxon>Evosea</taxon>
        <taxon>Variosea</taxon>
        <taxon>Cavosteliida</taxon>
        <taxon>Cavosteliaceae</taxon>
        <taxon>Planoprotostelium</taxon>
    </lineage>
</organism>
<dbReference type="CDD" id="cd05230">
    <property type="entry name" value="UGD_SDR_e"/>
    <property type="match status" value="1"/>
</dbReference>
<evidence type="ECO:0000256" key="9">
    <source>
        <dbReference type="ARBA" id="ARBA00022968"/>
    </source>
</evidence>
<keyword evidence="11" id="KW-0520">NAD</keyword>
<name>A0A2P6NE82_9EUKA</name>
<keyword evidence="10" id="KW-1133">Transmembrane helix</keyword>
<comment type="similarity">
    <text evidence="4">Belongs to the NAD(P)-dependent epimerase/dehydratase family. UDP-glucuronic acid decarboxylase subfamily.</text>
</comment>
<evidence type="ECO:0000256" key="7">
    <source>
        <dbReference type="ARBA" id="ARBA00022692"/>
    </source>
</evidence>
<dbReference type="InterPro" id="IPR016040">
    <property type="entry name" value="NAD(P)-bd_dom"/>
</dbReference>
<keyword evidence="13" id="KW-0472">Membrane</keyword>
<dbReference type="GO" id="GO:0032580">
    <property type="term" value="C:Golgi cisterna membrane"/>
    <property type="evidence" value="ECO:0007669"/>
    <property type="project" value="UniProtKB-SubCell"/>
</dbReference>
<evidence type="ECO:0000259" key="18">
    <source>
        <dbReference type="Pfam" id="PF16363"/>
    </source>
</evidence>
<keyword evidence="14" id="KW-0325">Glycoprotein</keyword>
<dbReference type="Pfam" id="PF16363">
    <property type="entry name" value="GDP_Man_Dehyd"/>
    <property type="match status" value="1"/>
</dbReference>
<proteinExistence type="inferred from homology"/>
<evidence type="ECO:0000256" key="13">
    <source>
        <dbReference type="ARBA" id="ARBA00023136"/>
    </source>
</evidence>
<dbReference type="AlphaFoldDB" id="A0A2P6NE82"/>
<evidence type="ECO:0000256" key="10">
    <source>
        <dbReference type="ARBA" id="ARBA00022989"/>
    </source>
</evidence>
<keyword evidence="9" id="KW-0735">Signal-anchor</keyword>
<evidence type="ECO:0000256" key="17">
    <source>
        <dbReference type="ARBA" id="ARBA00049410"/>
    </source>
</evidence>
<evidence type="ECO:0000256" key="5">
    <source>
        <dbReference type="ARBA" id="ARBA00012290"/>
    </source>
</evidence>
<protein>
    <recommendedName>
        <fullName evidence="6">UDP-glucuronic acid decarboxylase 1</fullName>
        <ecNumber evidence="5">4.1.1.35</ecNumber>
    </recommendedName>
    <alternativeName>
        <fullName evidence="16">UDP-glucuronate decarboxylase 1</fullName>
    </alternativeName>
</protein>
<evidence type="ECO:0000256" key="14">
    <source>
        <dbReference type="ARBA" id="ARBA00023180"/>
    </source>
</evidence>
<dbReference type="GO" id="GO:0048040">
    <property type="term" value="F:UDP-glucuronate decarboxylase activity"/>
    <property type="evidence" value="ECO:0007669"/>
    <property type="project" value="UniProtKB-EC"/>
</dbReference>
<evidence type="ECO:0000256" key="3">
    <source>
        <dbReference type="ARBA" id="ARBA00005100"/>
    </source>
</evidence>
<evidence type="ECO:0000256" key="6">
    <source>
        <dbReference type="ARBA" id="ARBA00018816"/>
    </source>
</evidence>
<dbReference type="SUPFAM" id="SSF51735">
    <property type="entry name" value="NAD(P)-binding Rossmann-fold domains"/>
    <property type="match status" value="1"/>
</dbReference>
<evidence type="ECO:0000256" key="11">
    <source>
        <dbReference type="ARBA" id="ARBA00023027"/>
    </source>
</evidence>
<feature type="domain" description="NAD(P)-binding" evidence="18">
    <location>
        <begin position="152"/>
        <end position="449"/>
    </location>
</feature>
<keyword evidence="15" id="KW-0456">Lyase</keyword>
<comment type="subcellular location">
    <subcellularLocation>
        <location evidence="2">Golgi apparatus</location>
        <location evidence="2">Golgi stack membrane</location>
        <topology evidence="2">Single-pass type II membrane protein</topology>
    </subcellularLocation>
</comment>
<keyword evidence="7" id="KW-0812">Transmembrane</keyword>
<keyword evidence="20" id="KW-1185">Reference proteome</keyword>
<evidence type="ECO:0000256" key="16">
    <source>
        <dbReference type="ARBA" id="ARBA00031585"/>
    </source>
</evidence>
<dbReference type="PANTHER" id="PTHR43078">
    <property type="entry name" value="UDP-GLUCURONIC ACID DECARBOXYLASE-RELATED"/>
    <property type="match status" value="1"/>
</dbReference>
<dbReference type="InParanoid" id="A0A2P6NE82"/>
<dbReference type="GO" id="GO:0042732">
    <property type="term" value="P:D-xylose metabolic process"/>
    <property type="evidence" value="ECO:0007669"/>
    <property type="project" value="InterPro"/>
</dbReference>
<evidence type="ECO:0000256" key="2">
    <source>
        <dbReference type="ARBA" id="ARBA00004447"/>
    </source>
</evidence>
<comment type="catalytic activity">
    <reaction evidence="17">
        <text>UDP-alpha-D-glucuronate + H(+) = UDP-alpha-D-xylose + CO2</text>
        <dbReference type="Rhea" id="RHEA:23916"/>
        <dbReference type="ChEBI" id="CHEBI:15378"/>
        <dbReference type="ChEBI" id="CHEBI:16526"/>
        <dbReference type="ChEBI" id="CHEBI:57632"/>
        <dbReference type="ChEBI" id="CHEBI:58052"/>
        <dbReference type="EC" id="4.1.1.35"/>
    </reaction>
    <physiologicalReaction direction="left-to-right" evidence="17">
        <dbReference type="Rhea" id="RHEA:23917"/>
    </physiologicalReaction>
</comment>
<comment type="cofactor">
    <cofactor evidence="1">
        <name>NAD(+)</name>
        <dbReference type="ChEBI" id="CHEBI:57540"/>
    </cofactor>
</comment>
<keyword evidence="8" id="KW-0210">Decarboxylase</keyword>
<comment type="pathway">
    <text evidence="3">Nucleotide-sugar biosynthesis; UDP-alpha-D-xylose biosynthesis; UDP-alpha-D-xylose from UDP-alpha-D-glucuronate: step 1/1.</text>
</comment>
<dbReference type="GO" id="GO:0070403">
    <property type="term" value="F:NAD+ binding"/>
    <property type="evidence" value="ECO:0007669"/>
    <property type="project" value="InterPro"/>
</dbReference>
<dbReference type="OrthoDB" id="331544at2759"/>
<dbReference type="STRING" id="1890364.A0A2P6NE82"/>
<gene>
    <name evidence="19" type="ORF">PROFUN_06247</name>
</gene>
<evidence type="ECO:0000256" key="4">
    <source>
        <dbReference type="ARBA" id="ARBA00007505"/>
    </source>
</evidence>
<evidence type="ECO:0000256" key="8">
    <source>
        <dbReference type="ARBA" id="ARBA00022793"/>
    </source>
</evidence>
<dbReference type="GO" id="GO:0033320">
    <property type="term" value="P:UDP-D-xylose biosynthetic process"/>
    <property type="evidence" value="ECO:0007669"/>
    <property type="project" value="UniProtKB-UniPathway"/>
</dbReference>
<accession>A0A2P6NE82</accession>
<dbReference type="Proteomes" id="UP000241769">
    <property type="component" value="Unassembled WGS sequence"/>
</dbReference>
<evidence type="ECO:0000313" key="20">
    <source>
        <dbReference type="Proteomes" id="UP000241769"/>
    </source>
</evidence>
<evidence type="ECO:0000256" key="15">
    <source>
        <dbReference type="ARBA" id="ARBA00023239"/>
    </source>
</evidence>
<dbReference type="Gene3D" id="3.40.50.720">
    <property type="entry name" value="NAD(P)-binding Rossmann-like Domain"/>
    <property type="match status" value="1"/>
</dbReference>
<dbReference type="EMBL" id="MDYQ01000107">
    <property type="protein sequence ID" value="PRP82235.1"/>
    <property type="molecule type" value="Genomic_DNA"/>
</dbReference>
<dbReference type="UniPathway" id="UPA00796">
    <property type="reaction ID" value="UER00771"/>
</dbReference>
<comment type="caution">
    <text evidence="19">The sequence shown here is derived from an EMBL/GenBank/DDBJ whole genome shotgun (WGS) entry which is preliminary data.</text>
</comment>
<sequence>MAHLIGRTARLSNCQRIISNTAAGTRSASTLSSARACTGGVSVAFHGGNGGSTTTGDASGQRPFDAPTPRMVRSVVTDVTARVAGMTITGYLLSLFSDPDQAVSMVDCVHLPQSKPIVCLTLDIRLSEDEWPILRSQRWLLFSEASNIMKFLVTGGAGFIGSNLVTKLLSDPNNEVICIDNMYCGLDSNVAPHLDNPRFKFIKHDITEPLKEEIKVDRIYHLAAPASPPFYQRNAIHTAKTMFLGTLHMLELATKTGARFLLTSTSEVYGDPEVHPQKESYWGNVNCNGIRSCYDEGKRIAETLTFDFHRQHKTDVRIVRIFNTYGPGMREDDGRVVPNFIRQALEGKPLTVYGEGNQTRSFCFVQDTLAGIMSLMEQTETLGPVNVGNPIENTMLELAETILKVTGGKSSLNFQPLPSDDPRKRKPDITLAKQYLNWEPKVLLEDGLKVTVEYFKKRLNL</sequence>
<evidence type="ECO:0000256" key="1">
    <source>
        <dbReference type="ARBA" id="ARBA00001911"/>
    </source>
</evidence>
<dbReference type="InterPro" id="IPR044516">
    <property type="entry name" value="UXS-like"/>
</dbReference>
<keyword evidence="12" id="KW-0333">Golgi apparatus</keyword>
<dbReference type="FunFam" id="3.40.50.720:FF:000065">
    <property type="entry name" value="UDP-glucuronic acid decarboxylase 1"/>
    <property type="match status" value="1"/>
</dbReference>
<dbReference type="EC" id="4.1.1.35" evidence="5"/>
<dbReference type="FunCoup" id="A0A2P6NE82">
    <property type="interactions" value="23"/>
</dbReference>
<dbReference type="InterPro" id="IPR036291">
    <property type="entry name" value="NAD(P)-bd_dom_sf"/>
</dbReference>
<evidence type="ECO:0000256" key="12">
    <source>
        <dbReference type="ARBA" id="ARBA00023034"/>
    </source>
</evidence>